<sequence length="75" mass="8366">MLTDAKLRALKPKVAAFRVAGSNGLCIEVRPTASEAWRYRYRYAGKPSIVAIGEYPAMSLMPARAERVLTSRPKR</sequence>
<feature type="domain" description="Integrase DNA-binding" evidence="3">
    <location>
        <begin position="2"/>
        <end position="67"/>
    </location>
</feature>
<evidence type="ECO:0000313" key="4">
    <source>
        <dbReference type="EMBL" id="CAD0340018.1"/>
    </source>
</evidence>
<dbReference type="InterPro" id="IPR050808">
    <property type="entry name" value="Phage_Integrase"/>
</dbReference>
<keyword evidence="2" id="KW-0229">DNA integration</keyword>
<dbReference type="Gene3D" id="3.30.160.390">
    <property type="entry name" value="Integrase, DNA-binding domain"/>
    <property type="match status" value="1"/>
</dbReference>
<dbReference type="Pfam" id="PF13356">
    <property type="entry name" value="Arm-DNA-bind_3"/>
    <property type="match status" value="1"/>
</dbReference>
<dbReference type="EMBL" id="LR824641">
    <property type="protein sequence ID" value="CAD0340018.1"/>
    <property type="molecule type" value="Genomic_DNA"/>
</dbReference>
<dbReference type="PANTHER" id="PTHR30629:SF2">
    <property type="entry name" value="PROPHAGE INTEGRASE INTS-RELATED"/>
    <property type="match status" value="1"/>
</dbReference>
<dbReference type="Proteomes" id="UP000515493">
    <property type="component" value="Chromosome"/>
</dbReference>
<dbReference type="GO" id="GO:0015074">
    <property type="term" value="P:DNA integration"/>
    <property type="evidence" value="ECO:0007669"/>
    <property type="project" value="UniProtKB-KW"/>
</dbReference>
<dbReference type="KEGG" id="xeu:XSP_003597"/>
<evidence type="ECO:0000256" key="2">
    <source>
        <dbReference type="ARBA" id="ARBA00022908"/>
    </source>
</evidence>
<protein>
    <submittedName>
        <fullName evidence="4">DUF4102 domain-containing protein</fullName>
    </submittedName>
</protein>
<evidence type="ECO:0000259" key="3">
    <source>
        <dbReference type="Pfam" id="PF13356"/>
    </source>
</evidence>
<reference evidence="4 6" key="1">
    <citation type="submission" date="2020-07" db="EMBL/GenBank/DDBJ databases">
        <authorList>
            <person name="Teixeira M."/>
        </authorList>
    </citation>
    <scope>NUCLEOTIDE SEQUENCE</scope>
    <source>
        <strain evidence="5">1</strain>
        <strain evidence="4">Xanthomonas sp. CPBF 367</strain>
    </source>
</reference>
<dbReference type="PANTHER" id="PTHR30629">
    <property type="entry name" value="PROPHAGE INTEGRASE"/>
    <property type="match status" value="1"/>
</dbReference>
<dbReference type="AlphaFoldDB" id="A0A8E4E7J2"/>
<evidence type="ECO:0000313" key="5">
    <source>
        <dbReference type="EMBL" id="CAD1796274.1"/>
    </source>
</evidence>
<gene>
    <name evidence="4" type="ORF">XSP_003597</name>
</gene>
<name>A0A8E4E7J2_9XANT</name>
<dbReference type="EMBL" id="LR861803">
    <property type="protein sequence ID" value="CAD1796274.1"/>
    <property type="molecule type" value="Genomic_DNA"/>
</dbReference>
<comment type="similarity">
    <text evidence="1">Belongs to the 'phage' integrase family.</text>
</comment>
<evidence type="ECO:0000313" key="6">
    <source>
        <dbReference type="Proteomes" id="UP000515493"/>
    </source>
</evidence>
<dbReference type="InterPro" id="IPR025166">
    <property type="entry name" value="Integrase_DNA_bind_dom"/>
</dbReference>
<evidence type="ECO:0000256" key="1">
    <source>
        <dbReference type="ARBA" id="ARBA00008857"/>
    </source>
</evidence>
<accession>A0A8E4E7J2</accession>
<organism evidence="4">
    <name type="scientific">Xanthomonas euroxanthea</name>
    <dbReference type="NCBI Taxonomy" id="2259622"/>
    <lineage>
        <taxon>Bacteria</taxon>
        <taxon>Pseudomonadati</taxon>
        <taxon>Pseudomonadota</taxon>
        <taxon>Gammaproteobacteria</taxon>
        <taxon>Lysobacterales</taxon>
        <taxon>Lysobacteraceae</taxon>
        <taxon>Xanthomonas</taxon>
    </lineage>
</organism>
<dbReference type="InterPro" id="IPR038488">
    <property type="entry name" value="Integrase_DNA-bd_sf"/>
</dbReference>
<proteinExistence type="inferred from homology"/>